<dbReference type="PANTHER" id="PTHR37530:SF1">
    <property type="entry name" value="OUTER MEMBRANE PROTEIN SLP"/>
    <property type="match status" value="1"/>
</dbReference>
<feature type="signal peptide" evidence="1">
    <location>
        <begin position="1"/>
        <end position="19"/>
    </location>
</feature>
<reference evidence="2" key="2">
    <citation type="submission" date="2024-05" db="EMBL/GenBank/DDBJ databases">
        <title>Determining zoonotic pasteurella genome.</title>
        <authorList>
            <person name="Maeda T."/>
            <person name="Takahashi T."/>
            <person name="Yoshida H."/>
        </authorList>
    </citation>
    <scope>NUCLEOTIDE SEQUENCE</scope>
    <source>
        <strain evidence="2">PA42</strain>
    </source>
</reference>
<dbReference type="GO" id="GO:0019867">
    <property type="term" value="C:outer membrane"/>
    <property type="evidence" value="ECO:0007669"/>
    <property type="project" value="InterPro"/>
</dbReference>
<keyword evidence="1" id="KW-0732">Signal</keyword>
<dbReference type="AlphaFoldDB" id="A0A379ETG2"/>
<dbReference type="Pfam" id="PF03843">
    <property type="entry name" value="Slp"/>
    <property type="match status" value="1"/>
</dbReference>
<dbReference type="PROSITE" id="PS51257">
    <property type="entry name" value="PROKAR_LIPOPROTEIN"/>
    <property type="match status" value="1"/>
</dbReference>
<evidence type="ECO:0000313" key="2">
    <source>
        <dbReference type="EMBL" id="GJH42690.1"/>
    </source>
</evidence>
<dbReference type="Proteomes" id="UP000254704">
    <property type="component" value="Unassembled WGS sequence"/>
</dbReference>
<proteinExistence type="predicted"/>
<reference evidence="3 4" key="1">
    <citation type="submission" date="2018-06" db="EMBL/GenBank/DDBJ databases">
        <authorList>
            <consortium name="Pathogen Informatics"/>
            <person name="Doyle S."/>
        </authorList>
    </citation>
    <scope>NUCLEOTIDE SEQUENCE [LARGE SCALE GENOMIC DNA]</scope>
    <source>
        <strain evidence="3 4">NCTC11621</strain>
    </source>
</reference>
<dbReference type="EMBL" id="UGTV01000015">
    <property type="protein sequence ID" value="SUC09719.1"/>
    <property type="molecule type" value="Genomic_DNA"/>
</dbReference>
<dbReference type="Proteomes" id="UP001052140">
    <property type="component" value="Unassembled WGS sequence"/>
</dbReference>
<dbReference type="RefSeq" id="WP_115322630.1">
    <property type="nucleotide sequence ID" value="NZ_BPUX01000012.1"/>
</dbReference>
<evidence type="ECO:0000256" key="1">
    <source>
        <dbReference type="SAM" id="SignalP"/>
    </source>
</evidence>
<accession>A0A379ETG2</accession>
<dbReference type="EMBL" id="BPUX01000012">
    <property type="protein sequence ID" value="GJH42690.1"/>
    <property type="molecule type" value="Genomic_DNA"/>
</dbReference>
<evidence type="ECO:0000313" key="4">
    <source>
        <dbReference type="Proteomes" id="UP000254704"/>
    </source>
</evidence>
<dbReference type="OrthoDB" id="5295757at2"/>
<organism evidence="3 4">
    <name type="scientific">Pasteurella canis</name>
    <dbReference type="NCBI Taxonomy" id="753"/>
    <lineage>
        <taxon>Bacteria</taxon>
        <taxon>Pseudomonadati</taxon>
        <taxon>Pseudomonadota</taxon>
        <taxon>Gammaproteobacteria</taxon>
        <taxon>Pasteurellales</taxon>
        <taxon>Pasteurellaceae</taxon>
        <taxon>Pasteurella</taxon>
    </lineage>
</organism>
<dbReference type="PIRSF" id="PIRSF004982">
    <property type="entry name" value="SlP"/>
    <property type="match status" value="1"/>
</dbReference>
<protein>
    <submittedName>
        <fullName evidence="3">Outer membrane lipoprotein Slp family protein</fullName>
    </submittedName>
</protein>
<dbReference type="PANTHER" id="PTHR37530">
    <property type="entry name" value="OUTER MEMBRANE PROTEIN SLP"/>
    <property type="match status" value="1"/>
</dbReference>
<evidence type="ECO:0000313" key="5">
    <source>
        <dbReference type="Proteomes" id="UP001052140"/>
    </source>
</evidence>
<name>A0A379ETG2_9PAST</name>
<gene>
    <name evidence="3" type="primary">slp</name>
    <name evidence="3" type="ORF">NCTC11621_00739</name>
    <name evidence="2" type="ORF">PA42_08640</name>
</gene>
<dbReference type="InterPro" id="IPR004658">
    <property type="entry name" value="OMP_Slp"/>
</dbReference>
<evidence type="ECO:0000313" key="3">
    <source>
        <dbReference type="EMBL" id="SUC09719.1"/>
    </source>
</evidence>
<keyword evidence="3" id="KW-0449">Lipoprotein</keyword>
<dbReference type="NCBIfam" id="TIGR00752">
    <property type="entry name" value="slp"/>
    <property type="match status" value="1"/>
</dbReference>
<dbReference type="GeneID" id="69686747"/>
<feature type="chain" id="PRO_5016886917" evidence="1">
    <location>
        <begin position="20"/>
        <end position="180"/>
    </location>
</feature>
<keyword evidence="5" id="KW-1185">Reference proteome</keyword>
<sequence>MKKLTALFMSVLLTGCIMAPKGLERDQFTIQRLEAITVEDYDCQCQQARLGGKILSATALKGQMRLEILSLPIISLSAKPHLSADTNGRFIAYLDGFIDPESLKEQFITVKGTLKKLEVGKIDQVDYTYPVVMVNHYKLWKLVSEYYYDPDEMADWRESRRRGWGYSFWRPEPRLRYVLH</sequence>